<dbReference type="PANTHER" id="PTHR35011">
    <property type="entry name" value="2,3-DIKETO-L-GULONATE TRAP TRANSPORTER SMALL PERMEASE PROTEIN YIAM"/>
    <property type="match status" value="1"/>
</dbReference>
<accession>A0A5B2V950</accession>
<reference evidence="11 12" key="1">
    <citation type="submission" date="2019-09" db="EMBL/GenBank/DDBJ databases">
        <title>Salinarimonas rosea gen. nov., sp. nov., a new member of the a-2 subgroup of the Proteobacteria.</title>
        <authorList>
            <person name="Liu J."/>
        </authorList>
    </citation>
    <scope>NUCLEOTIDE SEQUENCE [LARGE SCALE GENOMIC DNA]</scope>
    <source>
        <strain evidence="11 12">BN140002</strain>
    </source>
</reference>
<comment type="subcellular location">
    <subcellularLocation>
        <location evidence="1 9">Cell inner membrane</location>
        <topology evidence="1 9">Multi-pass membrane protein</topology>
    </subcellularLocation>
</comment>
<keyword evidence="5 9" id="KW-0812">Transmembrane</keyword>
<evidence type="ECO:0000256" key="5">
    <source>
        <dbReference type="ARBA" id="ARBA00022692"/>
    </source>
</evidence>
<sequence>MSAFLDRWLALADRLSVYAVRIAGLMILASAMLISYDVLVRKFLLITVGGADELAGYAFAVGTSWAFAFTLLRRANVRVDALYSRLPSRACAFLDLLGLVCLLVFVGYLAWRAALVLQDSILFSTRATTPLATPLWIPQSLWVAGFSLFLFAIVPLIFIVAQALVTGDDARVSRLAGARTNEEDAAEEKEQAARLTTLKTIRER</sequence>
<evidence type="ECO:0000256" key="3">
    <source>
        <dbReference type="ARBA" id="ARBA00022475"/>
    </source>
</evidence>
<comment type="similarity">
    <text evidence="8 9">Belongs to the TRAP transporter small permease family.</text>
</comment>
<evidence type="ECO:0000256" key="8">
    <source>
        <dbReference type="ARBA" id="ARBA00038436"/>
    </source>
</evidence>
<evidence type="ECO:0000256" key="4">
    <source>
        <dbReference type="ARBA" id="ARBA00022519"/>
    </source>
</evidence>
<keyword evidence="6 9" id="KW-1133">Transmembrane helix</keyword>
<feature type="transmembrane region" description="Helical" evidence="9">
    <location>
        <begin position="54"/>
        <end position="72"/>
    </location>
</feature>
<evidence type="ECO:0000256" key="9">
    <source>
        <dbReference type="RuleBase" id="RU369079"/>
    </source>
</evidence>
<dbReference type="Proteomes" id="UP000323142">
    <property type="component" value="Unassembled WGS sequence"/>
</dbReference>
<evidence type="ECO:0000256" key="6">
    <source>
        <dbReference type="ARBA" id="ARBA00022989"/>
    </source>
</evidence>
<name>A0A5B2V950_9HYPH</name>
<feature type="domain" description="Tripartite ATP-independent periplasmic transporters DctQ component" evidence="10">
    <location>
        <begin position="31"/>
        <end position="154"/>
    </location>
</feature>
<dbReference type="OrthoDB" id="6160477at2"/>
<evidence type="ECO:0000313" key="11">
    <source>
        <dbReference type="EMBL" id="KAA2235531.1"/>
    </source>
</evidence>
<protein>
    <recommendedName>
        <fullName evidence="9">TRAP transporter small permease protein</fullName>
    </recommendedName>
</protein>
<keyword evidence="7 9" id="KW-0472">Membrane</keyword>
<keyword evidence="12" id="KW-1185">Reference proteome</keyword>
<dbReference type="InterPro" id="IPR055348">
    <property type="entry name" value="DctQ"/>
</dbReference>
<comment type="function">
    <text evidence="9">Part of the tripartite ATP-independent periplasmic (TRAP) transport system.</text>
</comment>
<dbReference type="AlphaFoldDB" id="A0A5B2V950"/>
<dbReference type="GO" id="GO:0022857">
    <property type="term" value="F:transmembrane transporter activity"/>
    <property type="evidence" value="ECO:0007669"/>
    <property type="project" value="UniProtKB-UniRule"/>
</dbReference>
<dbReference type="EMBL" id="VUOA01000034">
    <property type="protein sequence ID" value="KAA2235531.1"/>
    <property type="molecule type" value="Genomic_DNA"/>
</dbReference>
<comment type="caution">
    <text evidence="11">The sequence shown here is derived from an EMBL/GenBank/DDBJ whole genome shotgun (WGS) entry which is preliminary data.</text>
</comment>
<dbReference type="RefSeq" id="WP_149820353.1">
    <property type="nucleotide sequence ID" value="NZ_VUOA01000034.1"/>
</dbReference>
<dbReference type="Pfam" id="PF04290">
    <property type="entry name" value="DctQ"/>
    <property type="match status" value="1"/>
</dbReference>
<feature type="transmembrane region" description="Helical" evidence="9">
    <location>
        <begin position="15"/>
        <end position="34"/>
    </location>
</feature>
<reference evidence="11 12" key="2">
    <citation type="submission" date="2019-09" db="EMBL/GenBank/DDBJ databases">
        <authorList>
            <person name="Jin C."/>
        </authorList>
    </citation>
    <scope>NUCLEOTIDE SEQUENCE [LARGE SCALE GENOMIC DNA]</scope>
    <source>
        <strain evidence="11 12">BN140002</strain>
    </source>
</reference>
<keyword evidence="3" id="KW-1003">Cell membrane</keyword>
<gene>
    <name evidence="11" type="ORF">F0L46_18685</name>
</gene>
<keyword evidence="2 9" id="KW-0813">Transport</keyword>
<feature type="transmembrane region" description="Helical" evidence="9">
    <location>
        <begin position="92"/>
        <end position="111"/>
    </location>
</feature>
<evidence type="ECO:0000256" key="7">
    <source>
        <dbReference type="ARBA" id="ARBA00023136"/>
    </source>
</evidence>
<evidence type="ECO:0000256" key="1">
    <source>
        <dbReference type="ARBA" id="ARBA00004429"/>
    </source>
</evidence>
<comment type="subunit">
    <text evidence="9">The complex comprises the extracytoplasmic solute receptor protein and the two transmembrane proteins.</text>
</comment>
<evidence type="ECO:0000256" key="2">
    <source>
        <dbReference type="ARBA" id="ARBA00022448"/>
    </source>
</evidence>
<dbReference type="GO" id="GO:0005886">
    <property type="term" value="C:plasma membrane"/>
    <property type="evidence" value="ECO:0007669"/>
    <property type="project" value="UniProtKB-SubCell"/>
</dbReference>
<evidence type="ECO:0000259" key="10">
    <source>
        <dbReference type="Pfam" id="PF04290"/>
    </source>
</evidence>
<organism evidence="11 12">
    <name type="scientific">Salinarimonas soli</name>
    <dbReference type="NCBI Taxonomy" id="1638099"/>
    <lineage>
        <taxon>Bacteria</taxon>
        <taxon>Pseudomonadati</taxon>
        <taxon>Pseudomonadota</taxon>
        <taxon>Alphaproteobacteria</taxon>
        <taxon>Hyphomicrobiales</taxon>
        <taxon>Salinarimonadaceae</taxon>
        <taxon>Salinarimonas</taxon>
    </lineage>
</organism>
<evidence type="ECO:0000313" key="12">
    <source>
        <dbReference type="Proteomes" id="UP000323142"/>
    </source>
</evidence>
<proteinExistence type="inferred from homology"/>
<feature type="transmembrane region" description="Helical" evidence="9">
    <location>
        <begin position="141"/>
        <end position="165"/>
    </location>
</feature>
<keyword evidence="4 9" id="KW-0997">Cell inner membrane</keyword>
<dbReference type="InterPro" id="IPR007387">
    <property type="entry name" value="TRAP_DctQ"/>
</dbReference>